<evidence type="ECO:0000313" key="12">
    <source>
        <dbReference type="Proteomes" id="UP000193498"/>
    </source>
</evidence>
<dbReference type="GO" id="GO:0008270">
    <property type="term" value="F:zinc ion binding"/>
    <property type="evidence" value="ECO:0007669"/>
    <property type="project" value="UniProtKB-KW"/>
</dbReference>
<dbReference type="PROSITE" id="PS00028">
    <property type="entry name" value="ZINC_FINGER_C2H2_1"/>
    <property type="match status" value="2"/>
</dbReference>
<evidence type="ECO:0000256" key="2">
    <source>
        <dbReference type="ARBA" id="ARBA00022723"/>
    </source>
</evidence>
<evidence type="ECO:0000256" key="8">
    <source>
        <dbReference type="ARBA" id="ARBA00023242"/>
    </source>
</evidence>
<protein>
    <recommendedName>
        <fullName evidence="10">C2H2-type domain-containing protein</fullName>
    </recommendedName>
</protein>
<dbReference type="GO" id="GO:0000978">
    <property type="term" value="F:RNA polymerase II cis-regulatory region sequence-specific DNA binding"/>
    <property type="evidence" value="ECO:0007669"/>
    <property type="project" value="TreeGrafter"/>
</dbReference>
<keyword evidence="12" id="KW-1185">Reference proteome</keyword>
<dbReference type="GO" id="GO:0005634">
    <property type="term" value="C:nucleus"/>
    <property type="evidence" value="ECO:0007669"/>
    <property type="project" value="UniProtKB-SubCell"/>
</dbReference>
<comment type="caution">
    <text evidence="11">The sequence shown here is derived from an EMBL/GenBank/DDBJ whole genome shotgun (WGS) entry which is preliminary data.</text>
</comment>
<evidence type="ECO:0000256" key="5">
    <source>
        <dbReference type="ARBA" id="ARBA00022833"/>
    </source>
</evidence>
<feature type="domain" description="C2H2-type" evidence="10">
    <location>
        <begin position="3"/>
        <end position="30"/>
    </location>
</feature>
<organism evidence="11 12">
    <name type="scientific">Basidiobolus meristosporus CBS 931.73</name>
    <dbReference type="NCBI Taxonomy" id="1314790"/>
    <lineage>
        <taxon>Eukaryota</taxon>
        <taxon>Fungi</taxon>
        <taxon>Fungi incertae sedis</taxon>
        <taxon>Zoopagomycota</taxon>
        <taxon>Entomophthoromycotina</taxon>
        <taxon>Basidiobolomycetes</taxon>
        <taxon>Basidiobolales</taxon>
        <taxon>Basidiobolaceae</taxon>
        <taxon>Basidiobolus</taxon>
    </lineage>
</organism>
<evidence type="ECO:0000256" key="1">
    <source>
        <dbReference type="ARBA" id="ARBA00004123"/>
    </source>
</evidence>
<evidence type="ECO:0000256" key="3">
    <source>
        <dbReference type="ARBA" id="ARBA00022737"/>
    </source>
</evidence>
<dbReference type="InParanoid" id="A0A1Y1Y0K3"/>
<dbReference type="Gene3D" id="3.30.160.60">
    <property type="entry name" value="Classic Zinc Finger"/>
    <property type="match status" value="2"/>
</dbReference>
<proteinExistence type="predicted"/>
<keyword evidence="4 9" id="KW-0863">Zinc-finger</keyword>
<feature type="domain" description="C2H2-type" evidence="10">
    <location>
        <begin position="31"/>
        <end position="55"/>
    </location>
</feature>
<dbReference type="InterPro" id="IPR036236">
    <property type="entry name" value="Znf_C2H2_sf"/>
</dbReference>
<dbReference type="FunFam" id="3.30.160.60:FF:001498">
    <property type="entry name" value="Zinc finger protein 404"/>
    <property type="match status" value="1"/>
</dbReference>
<evidence type="ECO:0000313" key="11">
    <source>
        <dbReference type="EMBL" id="ORX91543.1"/>
    </source>
</evidence>
<dbReference type="Pfam" id="PF00096">
    <property type="entry name" value="zf-C2H2"/>
    <property type="match status" value="2"/>
</dbReference>
<keyword evidence="3" id="KW-0677">Repeat</keyword>
<comment type="subcellular location">
    <subcellularLocation>
        <location evidence="1">Nucleus</location>
    </subcellularLocation>
</comment>
<dbReference type="SMART" id="SM00355">
    <property type="entry name" value="ZnF_C2H2"/>
    <property type="match status" value="2"/>
</dbReference>
<dbReference type="GO" id="GO:0000433">
    <property type="term" value="P:carbon catabolite repression of transcription from RNA polymerase II promoter by glucose"/>
    <property type="evidence" value="ECO:0007669"/>
    <property type="project" value="TreeGrafter"/>
</dbReference>
<dbReference type="OrthoDB" id="654211at2759"/>
<feature type="non-terminal residue" evidence="11">
    <location>
        <position position="55"/>
    </location>
</feature>
<evidence type="ECO:0000256" key="7">
    <source>
        <dbReference type="ARBA" id="ARBA00023163"/>
    </source>
</evidence>
<keyword evidence="6" id="KW-0805">Transcription regulation</keyword>
<evidence type="ECO:0000256" key="9">
    <source>
        <dbReference type="PROSITE-ProRule" id="PRU00042"/>
    </source>
</evidence>
<keyword evidence="7" id="KW-0804">Transcription</keyword>
<sequence>RPYRCDICSNTFRRNEHLSRHLRTHTGEKPFVCEELGCGRKFSRSDELNRHSKVH</sequence>
<reference evidence="11 12" key="1">
    <citation type="submission" date="2016-07" db="EMBL/GenBank/DDBJ databases">
        <title>Pervasive Adenine N6-methylation of Active Genes in Fungi.</title>
        <authorList>
            <consortium name="DOE Joint Genome Institute"/>
            <person name="Mondo S.J."/>
            <person name="Dannebaum R.O."/>
            <person name="Kuo R.C."/>
            <person name="Labutti K."/>
            <person name="Haridas S."/>
            <person name="Kuo A."/>
            <person name="Salamov A."/>
            <person name="Ahrendt S.R."/>
            <person name="Lipzen A."/>
            <person name="Sullivan W."/>
            <person name="Andreopoulos W.B."/>
            <person name="Clum A."/>
            <person name="Lindquist E."/>
            <person name="Daum C."/>
            <person name="Ramamoorthy G.K."/>
            <person name="Gryganskyi A."/>
            <person name="Culley D."/>
            <person name="Magnuson J.K."/>
            <person name="James T.Y."/>
            <person name="O'Malley M.A."/>
            <person name="Stajich J.E."/>
            <person name="Spatafora J.W."/>
            <person name="Visel A."/>
            <person name="Grigoriev I.V."/>
        </authorList>
    </citation>
    <scope>NUCLEOTIDE SEQUENCE [LARGE SCALE GENOMIC DNA]</scope>
    <source>
        <strain evidence="11 12">CBS 931.73</strain>
    </source>
</reference>
<dbReference type="PROSITE" id="PS50157">
    <property type="entry name" value="ZINC_FINGER_C2H2_2"/>
    <property type="match status" value="2"/>
</dbReference>
<gene>
    <name evidence="11" type="ORF">K493DRAFT_175193</name>
</gene>
<dbReference type="STRING" id="1314790.A0A1Y1Y0K3"/>
<keyword evidence="5" id="KW-0862">Zinc</keyword>
<dbReference type="Proteomes" id="UP000193498">
    <property type="component" value="Unassembled WGS sequence"/>
</dbReference>
<evidence type="ECO:0000256" key="6">
    <source>
        <dbReference type="ARBA" id="ARBA00023015"/>
    </source>
</evidence>
<dbReference type="PANTHER" id="PTHR47428">
    <property type="entry name" value="REGULATORY PROTEIN MIG1-RELATED"/>
    <property type="match status" value="1"/>
</dbReference>
<dbReference type="SUPFAM" id="SSF57667">
    <property type="entry name" value="beta-beta-alpha zinc fingers"/>
    <property type="match status" value="1"/>
</dbReference>
<dbReference type="AlphaFoldDB" id="A0A1Y1Y0K3"/>
<accession>A0A1Y1Y0K3</accession>
<evidence type="ECO:0000259" key="10">
    <source>
        <dbReference type="PROSITE" id="PS50157"/>
    </source>
</evidence>
<dbReference type="EMBL" id="MCFE01000317">
    <property type="protein sequence ID" value="ORX91543.1"/>
    <property type="molecule type" value="Genomic_DNA"/>
</dbReference>
<dbReference type="PANTHER" id="PTHR47428:SF1">
    <property type="entry name" value="REGULATORY PROTEIN MIG1-RELATED"/>
    <property type="match status" value="1"/>
</dbReference>
<dbReference type="GO" id="GO:0005737">
    <property type="term" value="C:cytoplasm"/>
    <property type="evidence" value="ECO:0007669"/>
    <property type="project" value="TreeGrafter"/>
</dbReference>
<keyword evidence="8" id="KW-0539">Nucleus</keyword>
<feature type="non-terminal residue" evidence="11">
    <location>
        <position position="1"/>
    </location>
</feature>
<dbReference type="InterPro" id="IPR013087">
    <property type="entry name" value="Znf_C2H2_type"/>
</dbReference>
<evidence type="ECO:0000256" key="4">
    <source>
        <dbReference type="ARBA" id="ARBA00022771"/>
    </source>
</evidence>
<dbReference type="InterPro" id="IPR051007">
    <property type="entry name" value="creA/MIG_C2H2-ZnF"/>
</dbReference>
<keyword evidence="2" id="KW-0479">Metal-binding</keyword>
<name>A0A1Y1Y0K3_9FUNG</name>
<dbReference type="FunFam" id="3.30.160.60:FF:000018">
    <property type="entry name" value="Krueppel-like factor 15"/>
    <property type="match status" value="1"/>
</dbReference>